<accession>A0A653AY75</accession>
<name>A0A653AY75_ECTOL</name>
<dbReference type="AlphaFoldDB" id="A0A653AY75"/>
<gene>
    <name evidence="2" type="ORF">POT9AD_0352</name>
</gene>
<dbReference type="EMBL" id="LR130779">
    <property type="protein sequence ID" value="VDN61343.1"/>
    <property type="molecule type" value="Genomic_DNA"/>
</dbReference>
<reference evidence="2" key="1">
    <citation type="submission" date="2018-11" db="EMBL/GenBank/DDBJ databases">
        <authorList>
            <consortium name="Genoscope - CEA"/>
            <person name="William W."/>
        </authorList>
    </citation>
    <scope>NUCLEOTIDE SEQUENCE [LARGE SCALE GENOMIC DNA]</scope>
    <source>
        <strain evidence="2">T9AD</strain>
    </source>
</reference>
<feature type="region of interest" description="Disordered" evidence="1">
    <location>
        <begin position="1"/>
        <end position="27"/>
    </location>
</feature>
<feature type="compositionally biased region" description="Polar residues" evidence="1">
    <location>
        <begin position="1"/>
        <end position="11"/>
    </location>
</feature>
<protein>
    <submittedName>
        <fullName evidence="2">Uncharacterized protein</fullName>
    </submittedName>
</protein>
<evidence type="ECO:0000313" key="2">
    <source>
        <dbReference type="EMBL" id="VDN61343.1"/>
    </source>
</evidence>
<sequence>MGDPRSSSSWSREGMPRAIGSALSGNDLKGGVHIRKEFEGALGFLACRLTSQGGRHTTTGVVAG</sequence>
<organism evidence="2">
    <name type="scientific">Ectopseudomonas oleovorans</name>
    <name type="common">Pseudomonas oleovorans</name>
    <dbReference type="NCBI Taxonomy" id="301"/>
    <lineage>
        <taxon>Bacteria</taxon>
        <taxon>Pseudomonadati</taxon>
        <taxon>Pseudomonadota</taxon>
        <taxon>Gammaproteobacteria</taxon>
        <taxon>Pseudomonadales</taxon>
        <taxon>Pseudomonadaceae</taxon>
        <taxon>Ectopseudomonas</taxon>
    </lineage>
</organism>
<proteinExistence type="predicted"/>
<evidence type="ECO:0000256" key="1">
    <source>
        <dbReference type="SAM" id="MobiDB-lite"/>
    </source>
</evidence>